<evidence type="ECO:0000256" key="1">
    <source>
        <dbReference type="SAM" id="MobiDB-lite"/>
    </source>
</evidence>
<gene>
    <name evidence="2" type="ORF">H0235_017127</name>
</gene>
<protein>
    <submittedName>
        <fullName evidence="2">Uncharacterized protein</fullName>
    </submittedName>
</protein>
<accession>A0A834JNJ0</accession>
<dbReference type="AlphaFoldDB" id="A0A834JNJ0"/>
<name>A0A834JNJ0_VESPE</name>
<proteinExistence type="predicted"/>
<sequence length="256" mass="28543">MRATEDVLLILGLNVFGMITTYAAPLSNPKTDWEKRENFTPVITSDCSPNVRCLEVLPLEPVAADTIILPEDIPPTRSRYGICKNRSIKMFDLIDGLRHCRMPRVNVFSSAYIRDNDRIQTRRQITNVGTDSVLQSWKDNAPILESEARPLLPVKRVPSKTIKKDSFLSHGWGAGGMPFSVLYMTPHGSRLNHAASTATGTSHQQEVGKANENPTAPLAQPNYRVAVRNGPSMQSRRQYPIIPQLFISYGWGTLGK</sequence>
<feature type="region of interest" description="Disordered" evidence="1">
    <location>
        <begin position="194"/>
        <end position="217"/>
    </location>
</feature>
<keyword evidence="3" id="KW-1185">Reference proteome</keyword>
<comment type="caution">
    <text evidence="2">The sequence shown here is derived from an EMBL/GenBank/DDBJ whole genome shotgun (WGS) entry which is preliminary data.</text>
</comment>
<organism evidence="2 3">
    <name type="scientific">Vespula pensylvanica</name>
    <name type="common">Western yellow jacket</name>
    <name type="synonym">Wasp</name>
    <dbReference type="NCBI Taxonomy" id="30213"/>
    <lineage>
        <taxon>Eukaryota</taxon>
        <taxon>Metazoa</taxon>
        <taxon>Ecdysozoa</taxon>
        <taxon>Arthropoda</taxon>
        <taxon>Hexapoda</taxon>
        <taxon>Insecta</taxon>
        <taxon>Pterygota</taxon>
        <taxon>Neoptera</taxon>
        <taxon>Endopterygota</taxon>
        <taxon>Hymenoptera</taxon>
        <taxon>Apocrita</taxon>
        <taxon>Aculeata</taxon>
        <taxon>Vespoidea</taxon>
        <taxon>Vespidae</taxon>
        <taxon>Vespinae</taxon>
        <taxon>Vespula</taxon>
    </lineage>
</organism>
<reference evidence="2" key="1">
    <citation type="journal article" date="2020" name="G3 (Bethesda)">
        <title>High-Quality Assemblies for Three Invasive Social Wasps from the &lt;i&gt;Vespula&lt;/i&gt; Genus.</title>
        <authorList>
            <person name="Harrop T.W.R."/>
            <person name="Guhlin J."/>
            <person name="McLaughlin G.M."/>
            <person name="Permina E."/>
            <person name="Stockwell P."/>
            <person name="Gilligan J."/>
            <person name="Le Lec M.F."/>
            <person name="Gruber M.A.M."/>
            <person name="Quinn O."/>
            <person name="Lovegrove M."/>
            <person name="Duncan E.J."/>
            <person name="Remnant E.J."/>
            <person name="Van Eeckhoven J."/>
            <person name="Graham B."/>
            <person name="Knapp R.A."/>
            <person name="Langford K.W."/>
            <person name="Kronenberg Z."/>
            <person name="Press M.O."/>
            <person name="Eacker S.M."/>
            <person name="Wilson-Rankin E.E."/>
            <person name="Purcell J."/>
            <person name="Lester P.J."/>
            <person name="Dearden P.K."/>
        </authorList>
    </citation>
    <scope>NUCLEOTIDE SEQUENCE</scope>
    <source>
        <strain evidence="2">Volc-1</strain>
    </source>
</reference>
<feature type="compositionally biased region" description="Polar residues" evidence="1">
    <location>
        <begin position="194"/>
        <end position="205"/>
    </location>
</feature>
<dbReference type="Proteomes" id="UP000600918">
    <property type="component" value="Unassembled WGS sequence"/>
</dbReference>
<dbReference type="EMBL" id="JACSDY010000022">
    <property type="protein sequence ID" value="KAF7392128.1"/>
    <property type="molecule type" value="Genomic_DNA"/>
</dbReference>
<evidence type="ECO:0000313" key="2">
    <source>
        <dbReference type="EMBL" id="KAF7392128.1"/>
    </source>
</evidence>
<evidence type="ECO:0000313" key="3">
    <source>
        <dbReference type="Proteomes" id="UP000600918"/>
    </source>
</evidence>